<reference evidence="3 4" key="1">
    <citation type="journal article" date="2020" name="Fungal Divers.">
        <title>Resolving the Mortierellaceae phylogeny through synthesis of multi-gene phylogenetics and phylogenomics.</title>
        <authorList>
            <person name="Vandepol N."/>
            <person name="Liber J."/>
            <person name="Desiro A."/>
            <person name="Na H."/>
            <person name="Kennedy M."/>
            <person name="Barry K."/>
            <person name="Grigoriev I.V."/>
            <person name="Miller A.N."/>
            <person name="O'Donnell K."/>
            <person name="Stajich J.E."/>
            <person name="Bonito G."/>
        </authorList>
    </citation>
    <scope>NUCLEOTIDE SEQUENCE [LARGE SCALE GENOMIC DNA]</scope>
    <source>
        <strain evidence="3 4">AD045</strain>
    </source>
</reference>
<organism evidence="3 4">
    <name type="scientific">Linnemannia gamsii</name>
    <dbReference type="NCBI Taxonomy" id="64522"/>
    <lineage>
        <taxon>Eukaryota</taxon>
        <taxon>Fungi</taxon>
        <taxon>Fungi incertae sedis</taxon>
        <taxon>Mucoromycota</taxon>
        <taxon>Mortierellomycotina</taxon>
        <taxon>Mortierellomycetes</taxon>
        <taxon>Mortierellales</taxon>
        <taxon>Mortierellaceae</taxon>
        <taxon>Linnemannia</taxon>
    </lineage>
</organism>
<comment type="similarity">
    <text evidence="1">Belongs to the Integrator subunit 7 family.</text>
</comment>
<dbReference type="InterPro" id="IPR016024">
    <property type="entry name" value="ARM-type_fold"/>
</dbReference>
<dbReference type="Proteomes" id="UP001194696">
    <property type="component" value="Unassembled WGS sequence"/>
</dbReference>
<dbReference type="PANTHER" id="PTHR13322:SF2">
    <property type="entry name" value="INTEGRATOR COMPLEX SUBUNIT 7"/>
    <property type="match status" value="1"/>
</dbReference>
<dbReference type="InterPro" id="IPR033060">
    <property type="entry name" value="INTS7"/>
</dbReference>
<evidence type="ECO:0000259" key="2">
    <source>
        <dbReference type="Pfam" id="PF24436"/>
    </source>
</evidence>
<gene>
    <name evidence="3" type="primary">INTS7</name>
    <name evidence="3" type="ORF">BGZ96_005714</name>
</gene>
<dbReference type="InterPro" id="IPR011989">
    <property type="entry name" value="ARM-like"/>
</dbReference>
<protein>
    <submittedName>
        <fullName evidence="3">Integrator complex subunit 7</fullName>
    </submittedName>
</protein>
<evidence type="ECO:0000313" key="4">
    <source>
        <dbReference type="Proteomes" id="UP001194696"/>
    </source>
</evidence>
<evidence type="ECO:0000256" key="1">
    <source>
        <dbReference type="ARBA" id="ARBA00008565"/>
    </source>
</evidence>
<proteinExistence type="inferred from homology"/>
<dbReference type="Gene3D" id="1.25.10.10">
    <property type="entry name" value="Leucine-rich Repeat Variant"/>
    <property type="match status" value="1"/>
</dbReference>
<keyword evidence="4" id="KW-1185">Reference proteome</keyword>
<dbReference type="InterPro" id="IPR056516">
    <property type="entry name" value="INTS7_N"/>
</dbReference>
<sequence>MAVTQDNEDPGYKRLFELETEFRAQRVSDRLHAIASFSYLFDDFPNPTIINSGFLKLADYFQNSTNTLRHAILQVFIRAERHMKKIMNVEEVVKRISPQLQSNDPLSRALTLRAFGTLAVIVSDRVDVYHRVIHSLDSLEAMEVSAAIFAADRICSHSQRFCAIISGKLAFMVRDEKTPLPVRRRLIRIFGHMFEDITLARLARKTCLDILELTQDTEYIVAILRTLTRLASHSLVDVPEQIELLLQQAEDQSVSSTGIRRVSLMCLGSLAQRDIEFSPTQIKAIFTIALDFQDEKTTLRAVSTLHKVFLQAGVMTSLLILPDAGQQTMAGYIEMALHIMDRSATSASLSHFGMRLLLLETYALLSILLPSYKHGGVIEWSEAVEHTYRDALREAIRSMEEFLVRLWTPLKDGTRALSQEESGQSGTVLRYWLMLTLEEESGAEKMFKTILGWMEDYKDLSLILSKALLHVARVQPKLVHGLQDVILTLLESRVDSPDTKTFTVMYRTLLESLSLNRRSFAGGVEALESRVLTLVERFGQMNMEEQPTRNHWDLYQIGRYSLQTGWPSLATMAFKNLEKSLRSVPHALWLSTVQTLALIESSLQTVSSAPVAQSRRGSVDMETSDSEGVVDLYSHQQMYVKIIGYLEEIEANQAMNRSFQLKLCSLRREYLQTCQQAVTTLHLLTSSVVSHSLKNTNSGSPSSLAFVPLPSDERGLYQCADQLNQLAHQYTLLRARIAVQETTANQASSSSASNFNSSSGVANSGAENTTSFSIVTGESSHSVPKFSSDQQSDAAVEILQTMCLVLAYSFQKLAKVLGRTAVNSDGQQPDDDEDEEIFDIDPLLIPLLYHQDQEDLDADDSGSSVFGAGGPRTLVEMFRASTRKALGYVNQHVQGGGVDTLEISLSLVQQLIVQFISFPVPVPQMFFVSRNATLSTQS</sequence>
<dbReference type="SUPFAM" id="SSF48371">
    <property type="entry name" value="ARM repeat"/>
    <property type="match status" value="1"/>
</dbReference>
<name>A0ABQ7K4C1_9FUNG</name>
<dbReference type="EMBL" id="JAAAIM010000270">
    <property type="protein sequence ID" value="KAG0290848.1"/>
    <property type="molecule type" value="Genomic_DNA"/>
</dbReference>
<dbReference type="PANTHER" id="PTHR13322">
    <property type="entry name" value="C1ORF73 PROTEIN"/>
    <property type="match status" value="1"/>
</dbReference>
<feature type="domain" description="Integrator complex subunit 7 N-terminal" evidence="2">
    <location>
        <begin position="15"/>
        <end position="565"/>
    </location>
</feature>
<accession>A0ABQ7K4C1</accession>
<comment type="caution">
    <text evidence="3">The sequence shown here is derived from an EMBL/GenBank/DDBJ whole genome shotgun (WGS) entry which is preliminary data.</text>
</comment>
<evidence type="ECO:0000313" key="3">
    <source>
        <dbReference type="EMBL" id="KAG0290848.1"/>
    </source>
</evidence>
<dbReference type="Pfam" id="PF24436">
    <property type="entry name" value="INTS7_N"/>
    <property type="match status" value="1"/>
</dbReference>